<dbReference type="InterPro" id="IPR014756">
    <property type="entry name" value="Ig_E-set"/>
</dbReference>
<evidence type="ECO:0000313" key="3">
    <source>
        <dbReference type="EMBL" id="JAI67803.1"/>
    </source>
</evidence>
<dbReference type="InterPro" id="IPR000698">
    <property type="entry name" value="Arrestin"/>
</dbReference>
<dbReference type="SUPFAM" id="SSF81296">
    <property type="entry name" value="E set domains"/>
    <property type="match status" value="1"/>
</dbReference>
<accession>A0A0P4WMG9</accession>
<protein>
    <recommendedName>
        <fullName evidence="2">Arrestin-like N-terminal domain-containing protein</fullName>
    </recommendedName>
</protein>
<organism evidence="3">
    <name type="scientific">Scylla olivacea</name>
    <name type="common">Orange mud crab</name>
    <name type="synonym">Cancer olivacea</name>
    <dbReference type="NCBI Taxonomy" id="85551"/>
    <lineage>
        <taxon>Eukaryota</taxon>
        <taxon>Metazoa</taxon>
        <taxon>Ecdysozoa</taxon>
        <taxon>Arthropoda</taxon>
        <taxon>Crustacea</taxon>
        <taxon>Multicrustacea</taxon>
        <taxon>Malacostraca</taxon>
        <taxon>Eumalacostraca</taxon>
        <taxon>Eucarida</taxon>
        <taxon>Decapoda</taxon>
        <taxon>Pleocyemata</taxon>
        <taxon>Brachyura</taxon>
        <taxon>Eubrachyura</taxon>
        <taxon>Portunoidea</taxon>
        <taxon>Portunidae</taxon>
        <taxon>Portuninae</taxon>
        <taxon>Scylla</taxon>
    </lineage>
</organism>
<dbReference type="InterPro" id="IPR011021">
    <property type="entry name" value="Arrestin-like_N"/>
</dbReference>
<dbReference type="PANTHER" id="PTHR11792:SF16">
    <property type="entry name" value="PHOSRESTIN-2"/>
    <property type="match status" value="1"/>
</dbReference>
<dbReference type="InterPro" id="IPR014753">
    <property type="entry name" value="Arrestin_N"/>
</dbReference>
<name>A0A0P4WMG9_SCYOL</name>
<dbReference type="EMBL" id="GDRN01021398">
    <property type="protein sequence ID" value="JAI67803.1"/>
    <property type="molecule type" value="Transcribed_RNA"/>
</dbReference>
<dbReference type="GO" id="GO:0002031">
    <property type="term" value="P:G protein-coupled receptor internalization"/>
    <property type="evidence" value="ECO:0007669"/>
    <property type="project" value="TreeGrafter"/>
</dbReference>
<dbReference type="Pfam" id="PF00339">
    <property type="entry name" value="Arrestin_N"/>
    <property type="match status" value="1"/>
</dbReference>
<dbReference type="Gene3D" id="2.60.40.840">
    <property type="match status" value="1"/>
</dbReference>
<sequence length="103" mass="11878">MMGLSFQKDLYLASEQIYPPKNDDCTKLQERLIKKLGGNAYPFTFKMPEQAPPSVTIQPAQEDEGRPCGVEYYIKVYVGENEEDRSHKRCVEVLWLYRGILSS</sequence>
<dbReference type="GO" id="GO:0007165">
    <property type="term" value="P:signal transduction"/>
    <property type="evidence" value="ECO:0007669"/>
    <property type="project" value="InterPro"/>
</dbReference>
<dbReference type="GO" id="GO:0001664">
    <property type="term" value="F:G protein-coupled receptor binding"/>
    <property type="evidence" value="ECO:0007669"/>
    <property type="project" value="TreeGrafter"/>
</dbReference>
<reference evidence="3" key="1">
    <citation type="submission" date="2015-09" db="EMBL/GenBank/DDBJ databases">
        <title>Scylla olivacea transcriptome.</title>
        <authorList>
            <person name="Ikhwanuddin M."/>
        </authorList>
    </citation>
    <scope>NUCLEOTIDE SEQUENCE</scope>
</reference>
<comment type="similarity">
    <text evidence="1">Belongs to the arrestin family.</text>
</comment>
<dbReference type="PANTHER" id="PTHR11792">
    <property type="entry name" value="ARRESTIN"/>
    <property type="match status" value="1"/>
</dbReference>
<evidence type="ECO:0000256" key="1">
    <source>
        <dbReference type="ARBA" id="ARBA00005298"/>
    </source>
</evidence>
<proteinExistence type="inferred from homology"/>
<dbReference type="AlphaFoldDB" id="A0A0P4WMG9"/>
<dbReference type="GO" id="GO:0005737">
    <property type="term" value="C:cytoplasm"/>
    <property type="evidence" value="ECO:0007669"/>
    <property type="project" value="TreeGrafter"/>
</dbReference>
<evidence type="ECO:0000259" key="2">
    <source>
        <dbReference type="Pfam" id="PF00339"/>
    </source>
</evidence>
<feature type="domain" description="Arrestin-like N-terminal" evidence="2">
    <location>
        <begin position="3"/>
        <end position="94"/>
    </location>
</feature>